<evidence type="ECO:0008006" key="3">
    <source>
        <dbReference type="Google" id="ProtNLM"/>
    </source>
</evidence>
<keyword evidence="2" id="KW-1185">Reference proteome</keyword>
<organism evidence="1 2">
    <name type="scientific">Arenimonas fontis</name>
    <dbReference type="NCBI Taxonomy" id="2608255"/>
    <lineage>
        <taxon>Bacteria</taxon>
        <taxon>Pseudomonadati</taxon>
        <taxon>Pseudomonadota</taxon>
        <taxon>Gammaproteobacteria</taxon>
        <taxon>Lysobacterales</taxon>
        <taxon>Lysobacteraceae</taxon>
        <taxon>Arenimonas</taxon>
    </lineage>
</organism>
<reference evidence="1 2" key="2">
    <citation type="submission" date="2019-09" db="EMBL/GenBank/DDBJ databases">
        <authorList>
            <person name="Mazur A."/>
        </authorList>
    </citation>
    <scope>NUCLEOTIDE SEQUENCE [LARGE SCALE GENOMIC DNA]</scope>
    <source>
        <strain evidence="1 2">3729k</strain>
    </source>
</reference>
<gene>
    <name evidence="1" type="ORF">F0415_01315</name>
</gene>
<protein>
    <recommendedName>
        <fullName evidence="3">DUF3108 domain-containing protein</fullName>
    </recommendedName>
</protein>
<evidence type="ECO:0000313" key="1">
    <source>
        <dbReference type="EMBL" id="KAA2286170.1"/>
    </source>
</evidence>
<evidence type="ECO:0000313" key="2">
    <source>
        <dbReference type="Proteomes" id="UP000322165"/>
    </source>
</evidence>
<sequence>MPLPDRPHRLSSLTWLLLALAGAASAVSSPRPGLALHYEGEARALDDGSLLYRESHWLFELGGTPQRLVLYLCPDGRPFARKRLRLGVDPERPEFDLVDGRDGYRERVRLRDGAVHVLIQEPEAEAPRQQRLALADGSVIDAGFDARVRRQWERLAAGHAQTLSFLVPSRGRYLDFRLAGARELEFEGEPALRLRMSPPILYRPFVPVFELTYGRQHRWLRRFEGLGTIRGDDGRPLPVRIDFPPRSALREVPLSEALAALERPLAMRCPD</sequence>
<comment type="caution">
    <text evidence="1">The sequence shown here is derived from an EMBL/GenBank/DDBJ whole genome shotgun (WGS) entry which is preliminary data.</text>
</comment>
<reference evidence="1 2" key="1">
    <citation type="submission" date="2019-09" db="EMBL/GenBank/DDBJ databases">
        <title>Arenimonas chukotkensis sp. nov., a bacterium isolated from Chukotka hot spring, Arctic region, Russia.</title>
        <authorList>
            <person name="Zayulina K.S."/>
            <person name="Prokofeva M.I."/>
            <person name="Elcheninov A.G."/>
            <person name="Novikov A."/>
            <person name="Kochetkova T.V."/>
            <person name="Kublanov I.V."/>
        </authorList>
    </citation>
    <scope>NUCLEOTIDE SEQUENCE [LARGE SCALE GENOMIC DNA]</scope>
    <source>
        <strain evidence="1 2">3729k</strain>
    </source>
</reference>
<proteinExistence type="predicted"/>
<dbReference type="Proteomes" id="UP000322165">
    <property type="component" value="Unassembled WGS sequence"/>
</dbReference>
<accession>A0A5B2ZFY9</accession>
<dbReference type="AlphaFoldDB" id="A0A5B2ZFY9"/>
<dbReference type="EMBL" id="VUOD01000001">
    <property type="protein sequence ID" value="KAA2286170.1"/>
    <property type="molecule type" value="Genomic_DNA"/>
</dbReference>
<name>A0A5B2ZFY9_9GAMM</name>
<dbReference type="RefSeq" id="WP_149859390.1">
    <property type="nucleotide sequence ID" value="NZ_VUOD01000001.1"/>
</dbReference>